<keyword evidence="4 15" id="KW-0812">Transmembrane</keyword>
<evidence type="ECO:0000256" key="11">
    <source>
        <dbReference type="ARBA" id="ARBA00023180"/>
    </source>
</evidence>
<dbReference type="Pfam" id="PF07562">
    <property type="entry name" value="NCD3G"/>
    <property type="match status" value="1"/>
</dbReference>
<evidence type="ECO:0000313" key="19">
    <source>
        <dbReference type="Proteomes" id="UP000820818"/>
    </source>
</evidence>
<dbReference type="PROSITE" id="PS00979">
    <property type="entry name" value="G_PROTEIN_RECEP_F3_1"/>
    <property type="match status" value="1"/>
</dbReference>
<dbReference type="CDD" id="cd00064">
    <property type="entry name" value="FU"/>
    <property type="match status" value="1"/>
</dbReference>
<dbReference type="InterPro" id="IPR001828">
    <property type="entry name" value="ANF_lig-bd_rcpt"/>
</dbReference>
<evidence type="ECO:0000256" key="9">
    <source>
        <dbReference type="ARBA" id="ARBA00023157"/>
    </source>
</evidence>
<gene>
    <name evidence="18" type="ORF">GHT06_014647</name>
</gene>
<feature type="signal peptide" evidence="16">
    <location>
        <begin position="1"/>
        <end position="26"/>
    </location>
</feature>
<evidence type="ECO:0000256" key="4">
    <source>
        <dbReference type="ARBA" id="ARBA00022692"/>
    </source>
</evidence>
<feature type="transmembrane region" description="Helical" evidence="15">
    <location>
        <begin position="889"/>
        <end position="911"/>
    </location>
</feature>
<feature type="transmembrane region" description="Helical" evidence="15">
    <location>
        <begin position="859"/>
        <end position="883"/>
    </location>
</feature>
<organism evidence="18 19">
    <name type="scientific">Daphnia sinensis</name>
    <dbReference type="NCBI Taxonomy" id="1820382"/>
    <lineage>
        <taxon>Eukaryota</taxon>
        <taxon>Metazoa</taxon>
        <taxon>Ecdysozoa</taxon>
        <taxon>Arthropoda</taxon>
        <taxon>Crustacea</taxon>
        <taxon>Branchiopoda</taxon>
        <taxon>Diplostraca</taxon>
        <taxon>Cladocera</taxon>
        <taxon>Anomopoda</taxon>
        <taxon>Daphniidae</taxon>
        <taxon>Daphnia</taxon>
        <taxon>Daphnia similis group</taxon>
    </lineage>
</organism>
<dbReference type="EMBL" id="WJBH02000005">
    <property type="protein sequence ID" value="KAI9557895.1"/>
    <property type="molecule type" value="Genomic_DNA"/>
</dbReference>
<keyword evidence="10 18" id="KW-0675">Receptor</keyword>
<comment type="similarity">
    <text evidence="2">Belongs to the G-protein coupled receptor 3 family.</text>
</comment>
<dbReference type="PROSITE" id="PS00981">
    <property type="entry name" value="G_PROTEIN_RECEP_F3_3"/>
    <property type="match status" value="1"/>
</dbReference>
<comment type="subcellular location">
    <subcellularLocation>
        <location evidence="1">Cell membrane</location>
        <topology evidence="1">Multi-pass membrane protein</topology>
    </subcellularLocation>
</comment>
<keyword evidence="5 16" id="KW-0732">Signal</keyword>
<sequence length="1053" mass="114284">MKKKPCHRCWLSLSVLVIVTLCPASAQLTFTFQPQTAGGQRPQRESEYAHHLIRIPGDIVFGGLFPMHEHLVLSDHGTTDGASASGGSAGGGMEFPCGAIKEEKGIQRLEAMLYALDLINDDPHILPNITIGAVILDTCSSDTHALDQSMEFVRSYMNKDASEYQCESGDAPRYVPHKPITGVIGASFSTESIMVANILRLFKIPQISYASTSAELSDKSRFEYFSRVVPPDNFQAQALVEMVRQLGWKYVSTVAVEGDYGEKGIASFVTLAESAGICIAVSEKILRRAEDADYDRIIERLSQKSSARGVVMFADEDETRRMLAATMRLNKTGQFLWVGSDSWGAKLHPVRDQEFAAEGAITILPKRSSLAGFDAYFKALRPKTAKVCGSVGGGSANHNGGGSAAGAASSAGNATGFGENQYYRNAVKGSRIYNCRNPWFRQFWEQHFKCRFNTSAHPAGGGGSGGTNLPECKGGDKLTYYEQEGLVPFVVDAVYAMAHAVHRMITDACGPDARELCDELKPAPSGRNLLKYIRNVNFIGPQGQPVRFNKDGDAYGSYSFYQYQRHGSKYDYVRIGDWSASLVLNMSMLAWPNSTRGTIPRSICSDSCPNGYIRNFQDQCCWSCVSCREDSYSFNDTCVTCAPGYAPNRDHNGCDKIPAEHLTWDSPWAIVPLVFTALGVTATLFTLTVFLRYNSTPMIMASGRELCYLLLTGILLCYLMAIPILAKPNMFTCSVLRVGLGFALCLCYSSILTKTNRISRIFNRGSKAGIKRPSYTSPKSQIVICCGLASVQLGGSLVWLMFERPTTKEVHPQPLTAVLTCGVSNLSLVLSLLYNMLLIILCTFYAFKTRKIPENFNEAKYIGFTMYSTCIVWLAFVAIYFGTYNDYKIQTATLCVCVNISASVALGCLFVPKVYIVLFQPYKNVRTPGSGVQRAGDHHRGLNKFSSSGGVGVGGMGVGAATPSNSQQPLASSISHPPATLSSATQSMTSLSRFANPTTPTATTTAAAAGSLTSSHKAISTISFGSATVAVQANGSDANQSRAEAERDANNLS</sequence>
<dbReference type="InterPro" id="IPR000162">
    <property type="entry name" value="GPCR_3_mtglu_rcpt"/>
</dbReference>
<dbReference type="SUPFAM" id="SSF53822">
    <property type="entry name" value="Periplasmic binding protein-like I"/>
    <property type="match status" value="1"/>
</dbReference>
<evidence type="ECO:0000256" key="5">
    <source>
        <dbReference type="ARBA" id="ARBA00022729"/>
    </source>
</evidence>
<dbReference type="SUPFAM" id="SSF57184">
    <property type="entry name" value="Growth factor receptor domain"/>
    <property type="match status" value="1"/>
</dbReference>
<dbReference type="Pfam" id="PF00003">
    <property type="entry name" value="7tm_3"/>
    <property type="match status" value="1"/>
</dbReference>
<dbReference type="PROSITE" id="PS50259">
    <property type="entry name" value="G_PROTEIN_RECEP_F3_4"/>
    <property type="match status" value="1"/>
</dbReference>
<evidence type="ECO:0000313" key="18">
    <source>
        <dbReference type="EMBL" id="KAI9557895.1"/>
    </source>
</evidence>
<feature type="domain" description="G-protein coupled receptors family 3 profile" evidence="17">
    <location>
        <begin position="668"/>
        <end position="927"/>
    </location>
</feature>
<evidence type="ECO:0000256" key="13">
    <source>
        <dbReference type="ARBA" id="ARBA00054813"/>
    </source>
</evidence>
<dbReference type="Pfam" id="PF01094">
    <property type="entry name" value="ANF_receptor"/>
    <property type="match status" value="1"/>
</dbReference>
<keyword evidence="19" id="KW-1185">Reference proteome</keyword>
<dbReference type="PRINTS" id="PR00593">
    <property type="entry name" value="MTABOTROPICR"/>
</dbReference>
<dbReference type="Proteomes" id="UP000820818">
    <property type="component" value="Linkage Group LG5"/>
</dbReference>
<dbReference type="AlphaFoldDB" id="A0AAD5PWI3"/>
<dbReference type="GO" id="GO:0004930">
    <property type="term" value="F:G protein-coupled receptor activity"/>
    <property type="evidence" value="ECO:0007669"/>
    <property type="project" value="UniProtKB-KW"/>
</dbReference>
<evidence type="ECO:0000256" key="10">
    <source>
        <dbReference type="ARBA" id="ARBA00023170"/>
    </source>
</evidence>
<feature type="compositionally biased region" description="Basic and acidic residues" evidence="14">
    <location>
        <begin position="1043"/>
        <end position="1053"/>
    </location>
</feature>
<feature type="region of interest" description="Disordered" evidence="14">
    <location>
        <begin position="1034"/>
        <end position="1053"/>
    </location>
</feature>
<feature type="transmembrane region" description="Helical" evidence="15">
    <location>
        <begin position="822"/>
        <end position="847"/>
    </location>
</feature>
<evidence type="ECO:0000256" key="15">
    <source>
        <dbReference type="SAM" id="Phobius"/>
    </source>
</evidence>
<evidence type="ECO:0000256" key="2">
    <source>
        <dbReference type="ARBA" id="ARBA00007242"/>
    </source>
</evidence>
<keyword evidence="8 15" id="KW-0472">Membrane</keyword>
<proteinExistence type="inferred from homology"/>
<evidence type="ECO:0000256" key="7">
    <source>
        <dbReference type="ARBA" id="ARBA00023040"/>
    </source>
</evidence>
<dbReference type="InterPro" id="IPR017978">
    <property type="entry name" value="GPCR_3_C"/>
</dbReference>
<keyword evidence="6 15" id="KW-1133">Transmembrane helix</keyword>
<dbReference type="CDD" id="cd15934">
    <property type="entry name" value="7tmC_mGluRs_group2_3"/>
    <property type="match status" value="1"/>
</dbReference>
<dbReference type="InterPro" id="IPR006212">
    <property type="entry name" value="Furin_repeat"/>
</dbReference>
<name>A0AAD5PWI3_9CRUS</name>
<dbReference type="Gene3D" id="2.10.50.30">
    <property type="entry name" value="GPCR, family 3, nine cysteines domain"/>
    <property type="match status" value="1"/>
</dbReference>
<dbReference type="PRINTS" id="PR00248">
    <property type="entry name" value="GPCRMGR"/>
</dbReference>
<evidence type="ECO:0000256" key="16">
    <source>
        <dbReference type="SAM" id="SignalP"/>
    </source>
</evidence>
<evidence type="ECO:0000256" key="8">
    <source>
        <dbReference type="ARBA" id="ARBA00023136"/>
    </source>
</evidence>
<feature type="region of interest" description="Disordered" evidence="14">
    <location>
        <begin position="963"/>
        <end position="986"/>
    </location>
</feature>
<dbReference type="InterPro" id="IPR038550">
    <property type="entry name" value="GPCR_3_9-Cys_sf"/>
</dbReference>
<comment type="caution">
    <text evidence="18">The sequence shown here is derived from an EMBL/GenBank/DDBJ whole genome shotgun (WGS) entry which is preliminary data.</text>
</comment>
<dbReference type="InterPro" id="IPR028082">
    <property type="entry name" value="Peripla_BP_I"/>
</dbReference>
<keyword evidence="3" id="KW-1003">Cell membrane</keyword>
<comment type="function">
    <text evidence="13">G-protein coupled receptor for glutamate. Ligand binding causes a conformation change that triggers signaling via guanine nucleotide-binding proteins (G proteins) and modulates the activity of down-stream effectors.</text>
</comment>
<evidence type="ECO:0000256" key="14">
    <source>
        <dbReference type="SAM" id="MobiDB-lite"/>
    </source>
</evidence>
<feature type="region of interest" description="Disordered" evidence="14">
    <location>
        <begin position="930"/>
        <end position="949"/>
    </location>
</feature>
<protein>
    <submittedName>
        <fullName evidence="18">Glutamate receptor</fullName>
    </submittedName>
</protein>
<keyword evidence="12" id="KW-0807">Transducer</keyword>
<dbReference type="InterPro" id="IPR000337">
    <property type="entry name" value="GPCR_3"/>
</dbReference>
<dbReference type="FunFam" id="3.40.50.2300:FF:000009">
    <property type="entry name" value="Glutamate receptor, metabotropic 4"/>
    <property type="match status" value="1"/>
</dbReference>
<reference evidence="18 19" key="1">
    <citation type="submission" date="2022-05" db="EMBL/GenBank/DDBJ databases">
        <title>A multi-omics perspective on studying reproductive biology in Daphnia sinensis.</title>
        <authorList>
            <person name="Jia J."/>
        </authorList>
    </citation>
    <scope>NUCLEOTIDE SEQUENCE [LARGE SCALE GENOMIC DNA]</scope>
    <source>
        <strain evidence="18 19">WSL</strain>
    </source>
</reference>
<evidence type="ECO:0000256" key="12">
    <source>
        <dbReference type="ARBA" id="ARBA00023224"/>
    </source>
</evidence>
<dbReference type="PANTHER" id="PTHR24060">
    <property type="entry name" value="METABOTROPIC GLUTAMATE RECEPTOR"/>
    <property type="match status" value="1"/>
</dbReference>
<keyword evidence="11" id="KW-0325">Glycoprotein</keyword>
<keyword evidence="7" id="KW-0297">G-protein coupled receptor</keyword>
<keyword evidence="9" id="KW-1015">Disulfide bond</keyword>
<feature type="transmembrane region" description="Helical" evidence="15">
    <location>
        <begin position="668"/>
        <end position="694"/>
    </location>
</feature>
<dbReference type="InterPro" id="IPR009030">
    <property type="entry name" value="Growth_fac_rcpt_cys_sf"/>
</dbReference>
<evidence type="ECO:0000256" key="3">
    <source>
        <dbReference type="ARBA" id="ARBA00022475"/>
    </source>
</evidence>
<accession>A0AAD5PWI3</accession>
<dbReference type="InterPro" id="IPR050726">
    <property type="entry name" value="mGluR"/>
</dbReference>
<evidence type="ECO:0000259" key="17">
    <source>
        <dbReference type="PROSITE" id="PS50259"/>
    </source>
</evidence>
<dbReference type="GO" id="GO:0005886">
    <property type="term" value="C:plasma membrane"/>
    <property type="evidence" value="ECO:0007669"/>
    <property type="project" value="UniProtKB-SubCell"/>
</dbReference>
<feature type="transmembrane region" description="Helical" evidence="15">
    <location>
        <begin position="706"/>
        <end position="726"/>
    </location>
</feature>
<evidence type="ECO:0000256" key="1">
    <source>
        <dbReference type="ARBA" id="ARBA00004651"/>
    </source>
</evidence>
<feature type="transmembrane region" description="Helical" evidence="15">
    <location>
        <begin position="738"/>
        <end position="759"/>
    </location>
</feature>
<dbReference type="FunFam" id="2.10.50.30:FF:000001">
    <property type="entry name" value="metabotropic glutamate receptor 1"/>
    <property type="match status" value="1"/>
</dbReference>
<feature type="chain" id="PRO_5042205686" evidence="16">
    <location>
        <begin position="27"/>
        <end position="1053"/>
    </location>
</feature>
<evidence type="ECO:0000256" key="6">
    <source>
        <dbReference type="ARBA" id="ARBA00022989"/>
    </source>
</evidence>
<dbReference type="InterPro" id="IPR011500">
    <property type="entry name" value="GPCR_3_9-Cys_dom"/>
</dbReference>
<dbReference type="Gene3D" id="3.40.50.2300">
    <property type="match status" value="3"/>
</dbReference>
<dbReference type="InterPro" id="IPR017979">
    <property type="entry name" value="GPCR_3_CS"/>
</dbReference>